<proteinExistence type="predicted"/>
<reference evidence="1 2" key="2">
    <citation type="submission" date="2018-08" db="EMBL/GenBank/DDBJ databases">
        <authorList>
            <person name="Laetsch R D."/>
            <person name="Stevens L."/>
            <person name="Kumar S."/>
            <person name="Blaxter L. M."/>
        </authorList>
    </citation>
    <scope>NUCLEOTIDE SEQUENCE [LARGE SCALE GENOMIC DNA]</scope>
</reference>
<gene>
    <name evidence="1" type="ORF">NOO_LOCUS13798</name>
</gene>
<dbReference type="Proteomes" id="UP000271087">
    <property type="component" value="Unassembled WGS sequence"/>
</dbReference>
<name>A0A182F035_ONCOC</name>
<dbReference type="AlphaFoldDB" id="A0A182F035"/>
<organism evidence="3">
    <name type="scientific">Onchocerca ochengi</name>
    <name type="common">Filarial nematode worm</name>
    <dbReference type="NCBI Taxonomy" id="42157"/>
    <lineage>
        <taxon>Eukaryota</taxon>
        <taxon>Metazoa</taxon>
        <taxon>Ecdysozoa</taxon>
        <taxon>Nematoda</taxon>
        <taxon>Chromadorea</taxon>
        <taxon>Rhabditida</taxon>
        <taxon>Spirurina</taxon>
        <taxon>Spiruromorpha</taxon>
        <taxon>Filarioidea</taxon>
        <taxon>Onchocercidae</taxon>
        <taxon>Onchocerca</taxon>
    </lineage>
</organism>
<keyword evidence="2" id="KW-1185">Reference proteome</keyword>
<evidence type="ECO:0000313" key="2">
    <source>
        <dbReference type="Proteomes" id="UP000271087"/>
    </source>
</evidence>
<evidence type="ECO:0000313" key="1">
    <source>
        <dbReference type="EMBL" id="VDN05638.1"/>
    </source>
</evidence>
<sequence>MQLHMFANTGVETYSLHSHAIQLGMVCKIEYFQSNRRWIGKTTARVFRQQLKSLMNFM</sequence>
<dbReference type="WBParaSite" id="nOo.2.0.1.t13798-RA">
    <property type="protein sequence ID" value="nOo.2.0.1.t13798-RA"/>
    <property type="gene ID" value="nOo.2.0.1.g13798"/>
</dbReference>
<evidence type="ECO:0000313" key="3">
    <source>
        <dbReference type="WBParaSite" id="nOo.2.0.1.t13798-RA"/>
    </source>
</evidence>
<accession>A0A182F035</accession>
<protein>
    <submittedName>
        <fullName evidence="3">Ovule protein</fullName>
    </submittedName>
</protein>
<reference evidence="3" key="1">
    <citation type="submission" date="2016-06" db="UniProtKB">
        <authorList>
            <consortium name="WormBaseParasite"/>
        </authorList>
    </citation>
    <scope>IDENTIFICATION</scope>
</reference>
<dbReference type="EMBL" id="UYRW01019006">
    <property type="protein sequence ID" value="VDN05638.1"/>
    <property type="molecule type" value="Genomic_DNA"/>
</dbReference>